<feature type="region of interest" description="Disordered" evidence="7">
    <location>
        <begin position="77"/>
        <end position="96"/>
    </location>
</feature>
<proteinExistence type="inferred from homology"/>
<dbReference type="SMART" id="SM00398">
    <property type="entry name" value="HMG"/>
    <property type="match status" value="1"/>
</dbReference>
<evidence type="ECO:0000256" key="5">
    <source>
        <dbReference type="ARBA" id="ARBA00023136"/>
    </source>
</evidence>
<organism evidence="9 10">
    <name type="scientific">Fusarium coffeatum</name>
    <dbReference type="NCBI Taxonomy" id="231269"/>
    <lineage>
        <taxon>Eukaryota</taxon>
        <taxon>Fungi</taxon>
        <taxon>Dikarya</taxon>
        <taxon>Ascomycota</taxon>
        <taxon>Pezizomycotina</taxon>
        <taxon>Sordariomycetes</taxon>
        <taxon>Hypocreomycetidae</taxon>
        <taxon>Hypocreales</taxon>
        <taxon>Nectriaceae</taxon>
        <taxon>Fusarium</taxon>
        <taxon>Fusarium incarnatum-equiseti species complex</taxon>
    </lineage>
</organism>
<keyword evidence="10" id="KW-1185">Reference proteome</keyword>
<feature type="region of interest" description="Disordered" evidence="7">
    <location>
        <begin position="244"/>
        <end position="288"/>
    </location>
</feature>
<dbReference type="EMBL" id="QKXC01000013">
    <property type="protein sequence ID" value="RBR26643.1"/>
    <property type="molecule type" value="Genomic_DNA"/>
</dbReference>
<evidence type="ECO:0000256" key="3">
    <source>
        <dbReference type="ARBA" id="ARBA00022692"/>
    </source>
</evidence>
<dbReference type="Gene3D" id="1.10.30.10">
    <property type="entry name" value="High mobility group box domain"/>
    <property type="match status" value="1"/>
</dbReference>
<dbReference type="RefSeq" id="XP_031021234.1">
    <property type="nucleotide sequence ID" value="XM_031154702.1"/>
</dbReference>
<evidence type="ECO:0000313" key="9">
    <source>
        <dbReference type="EMBL" id="RBR26643.1"/>
    </source>
</evidence>
<protein>
    <recommendedName>
        <fullName evidence="8">HMG box domain-containing protein</fullName>
    </recommendedName>
</protein>
<name>A0A366SBD2_9HYPO</name>
<dbReference type="InterPro" id="IPR036910">
    <property type="entry name" value="HMG_box_dom_sf"/>
</dbReference>
<dbReference type="InterPro" id="IPR018937">
    <property type="entry name" value="MMgT"/>
</dbReference>
<dbReference type="InterPro" id="IPR009071">
    <property type="entry name" value="HMG_box_dom"/>
</dbReference>
<dbReference type="GO" id="GO:0003677">
    <property type="term" value="F:DNA binding"/>
    <property type="evidence" value="ECO:0007669"/>
    <property type="project" value="UniProtKB-UniRule"/>
</dbReference>
<evidence type="ECO:0000256" key="2">
    <source>
        <dbReference type="ARBA" id="ARBA00006109"/>
    </source>
</evidence>
<reference evidence="9 10" key="1">
    <citation type="submission" date="2018-06" db="EMBL/GenBank/DDBJ databases">
        <title>Fusarium incarnatum-equiseti species complex species 28.</title>
        <authorList>
            <person name="Gardiner D.M."/>
        </authorList>
    </citation>
    <scope>NUCLEOTIDE SEQUENCE [LARGE SCALE GENOMIC DNA]</scope>
    <source>
        <strain evidence="9 10">FIESC_28</strain>
    </source>
</reference>
<dbReference type="SUPFAM" id="SSF47095">
    <property type="entry name" value="HMG-box"/>
    <property type="match status" value="1"/>
</dbReference>
<evidence type="ECO:0000313" key="10">
    <source>
        <dbReference type="Proteomes" id="UP000253153"/>
    </source>
</evidence>
<dbReference type="Pfam" id="PF00505">
    <property type="entry name" value="HMG_box"/>
    <property type="match status" value="1"/>
</dbReference>
<keyword evidence="5" id="KW-0472">Membrane</keyword>
<keyword evidence="6" id="KW-0238">DNA-binding</keyword>
<dbReference type="PANTHER" id="PTHR28144">
    <property type="entry name" value="ER MEMBRANE PROTEIN COMPLEX SUBUNIT 5"/>
    <property type="match status" value="1"/>
</dbReference>
<keyword evidence="6" id="KW-0539">Nucleus</keyword>
<comment type="caution">
    <text evidence="9">The sequence shown here is derived from an EMBL/GenBank/DDBJ whole genome shotgun (WGS) entry which is preliminary data.</text>
</comment>
<comment type="subcellular location">
    <subcellularLocation>
        <location evidence="1">Endomembrane system</location>
        <topology evidence="1">Multi-pass membrane protein</topology>
    </subcellularLocation>
</comment>
<dbReference type="CDD" id="cd01389">
    <property type="entry name" value="HMG-box_ROX1-like"/>
    <property type="match status" value="1"/>
</dbReference>
<dbReference type="AlphaFoldDB" id="A0A366SBD2"/>
<feature type="compositionally biased region" description="Acidic residues" evidence="7">
    <location>
        <begin position="263"/>
        <end position="273"/>
    </location>
</feature>
<dbReference type="Pfam" id="PF10270">
    <property type="entry name" value="MMgT"/>
    <property type="match status" value="1"/>
</dbReference>
<dbReference type="OrthoDB" id="44756at2759"/>
<accession>A0A366SBD2</accession>
<dbReference type="InterPro" id="IPR053279">
    <property type="entry name" value="EMC_subunit"/>
</dbReference>
<feature type="domain" description="HMG box" evidence="8">
    <location>
        <begin position="181"/>
        <end position="249"/>
    </location>
</feature>
<feature type="region of interest" description="Disordered" evidence="7">
    <location>
        <begin position="102"/>
        <end position="145"/>
    </location>
</feature>
<feature type="DNA-binding region" description="HMG box" evidence="6">
    <location>
        <begin position="181"/>
        <end position="249"/>
    </location>
</feature>
<evidence type="ECO:0000256" key="1">
    <source>
        <dbReference type="ARBA" id="ARBA00004127"/>
    </source>
</evidence>
<dbReference type="PROSITE" id="PS50118">
    <property type="entry name" value="HMG_BOX_2"/>
    <property type="match status" value="1"/>
</dbReference>
<dbReference type="GeneID" id="41989998"/>
<dbReference type="GO" id="GO:0034975">
    <property type="term" value="P:protein folding in endoplasmic reticulum"/>
    <property type="evidence" value="ECO:0007669"/>
    <property type="project" value="TreeGrafter"/>
</dbReference>
<dbReference type="PANTHER" id="PTHR28144:SF1">
    <property type="entry name" value="ER MEMBRANE PROTEIN COMPLEX SUBUNIT 5"/>
    <property type="match status" value="1"/>
</dbReference>
<keyword evidence="4" id="KW-1133">Transmembrane helix</keyword>
<evidence type="ECO:0000256" key="7">
    <source>
        <dbReference type="SAM" id="MobiDB-lite"/>
    </source>
</evidence>
<evidence type="ECO:0000256" key="6">
    <source>
        <dbReference type="PROSITE-ProRule" id="PRU00267"/>
    </source>
</evidence>
<evidence type="ECO:0000259" key="8">
    <source>
        <dbReference type="PROSITE" id="PS50118"/>
    </source>
</evidence>
<dbReference type="GO" id="GO:0072546">
    <property type="term" value="C:EMC complex"/>
    <property type="evidence" value="ECO:0007669"/>
    <property type="project" value="TreeGrafter"/>
</dbReference>
<gene>
    <name evidence="9" type="ORF">FIESC28_00551</name>
</gene>
<sequence>MDSHISHPQGTMSPEQSFAGYSYATRYSTPIREDDSSVYEPSTVYSQRSDASFTGYGGLGITSHPYGPLPDEVGYSTHLPYTPEASPPAPCSTSDAITTRSGLSIAKKPLTAKSPAVRSGRVQKKSRAEKANTASNLVSGPLSEAAKSHPNIHVADIETFVNRSSEERLSETSSNKKEGQIKRPMNAFMLYRKAYQEVAKEECSQNNHQHVSKVCGAGWRIEPPHIKEAFDQWARVERVNHQRAHPGYKFTPSKPRKVRRDGDVDDEYSDNDSDWNSGRGLSSAARRSRYRHATRLSEASSTAYDAVGNSMVDPSMAPYHDMHAYTSHVRPSVLPYDQMAPNQYEISMRQYNGLNISNELGSRATSPGEFNYSTHGLDGFTHDYYGAAVSTYDNAVAPLFVPGPPYETYEGIHTGAPLGQEGWIMESDHDLIPVMGGYEDTTAQDAYLKGNKDDWKVEVMDEPGHFEDCWLSLTVTGLALLAHACYSAQEHSVISSTAVHHGQPQPLATHSLPIDISIEALVATLVVVLGLVMGTPQLRPIKWHEWAGKIEREGEAGFTTGSGEVEKDYRGNPFSILETRPGFIDIRKQRREFASWVKAEEK</sequence>
<comment type="similarity">
    <text evidence="2">Belongs to the membrane magnesium transporter (TC 1.A.67) family.</text>
</comment>
<evidence type="ECO:0000256" key="4">
    <source>
        <dbReference type="ARBA" id="ARBA00022989"/>
    </source>
</evidence>
<keyword evidence="3" id="KW-0812">Transmembrane</keyword>
<dbReference type="GO" id="GO:0005634">
    <property type="term" value="C:nucleus"/>
    <property type="evidence" value="ECO:0007669"/>
    <property type="project" value="UniProtKB-UniRule"/>
</dbReference>
<dbReference type="Proteomes" id="UP000253153">
    <property type="component" value="Unassembled WGS sequence"/>
</dbReference>